<dbReference type="PROSITE" id="PS51781">
    <property type="entry name" value="SH3B"/>
    <property type="match status" value="1"/>
</dbReference>
<dbReference type="InterPro" id="IPR011652">
    <property type="entry name" value="MORN_2"/>
</dbReference>
<dbReference type="Proteomes" id="UP000653730">
    <property type="component" value="Unassembled WGS sequence"/>
</dbReference>
<organism evidence="2 3">
    <name type="scientific">Sinomicrobium weinanense</name>
    <dbReference type="NCBI Taxonomy" id="2842200"/>
    <lineage>
        <taxon>Bacteria</taxon>
        <taxon>Pseudomonadati</taxon>
        <taxon>Bacteroidota</taxon>
        <taxon>Flavobacteriia</taxon>
        <taxon>Flavobacteriales</taxon>
        <taxon>Flavobacteriaceae</taxon>
        <taxon>Sinomicrobium</taxon>
    </lineage>
</organism>
<evidence type="ECO:0000259" key="1">
    <source>
        <dbReference type="PROSITE" id="PS51781"/>
    </source>
</evidence>
<dbReference type="Pfam" id="PF08239">
    <property type="entry name" value="SH3_3"/>
    <property type="match status" value="1"/>
</dbReference>
<keyword evidence="3" id="KW-1185">Reference proteome</keyword>
<name>A0A926JPS0_9FLAO</name>
<evidence type="ECO:0000313" key="2">
    <source>
        <dbReference type="EMBL" id="MBC9795230.1"/>
    </source>
</evidence>
<reference evidence="2 3" key="1">
    <citation type="submission" date="2020-09" db="EMBL/GenBank/DDBJ databases">
        <title>Sinomicrobium weinanense sp. nov., a halophilic bacteria isolated from saline-alkali soil.</title>
        <authorList>
            <person name="Wu P."/>
            <person name="Ren H."/>
            <person name="Mei Y."/>
            <person name="Liang Y."/>
            <person name="Chen Z."/>
        </authorList>
    </citation>
    <scope>NUCLEOTIDE SEQUENCE [LARGE SCALE GENOMIC DNA]</scope>
    <source>
        <strain evidence="2 3">FJxs</strain>
    </source>
</reference>
<sequence>MDYENGPLEDTIYFPDSNAVLENGYAREDGTRHGLWCAFYKNGNLRAEGIYQDGKKEGTWKMYDLEKRLLVEGQFRLNFPDGVWVWYDEKGEKRFERTYKNGFKEGTWKGYYPDGNLYGEARFAKSRLLEGKMFSPDGREIPLFTLGKLMERIVLLEGKDGPVKGEKPDSRENLWRFAINSKNPDKVKELADNGVEIRQGYIDTICEKWYQANQNGGGYYGRETIAYFDTPQATEAYRNDFGNNYFNQLEADKQGAFTNYEKQAAIIRKCRDMLDAVDRYDIVIRKRFIVKILSADHAEDARFTGEEVRYFWKRGKISVTDIMAYPLPIGGPEKKDLMEIALDSFYMEPTIVQFLIEKGYPVNKGHFGKIAAIRENYYRDLIPDEDGVSRVNYSESDIANADRTLKIIRRALGDLSLPDGIIAAPENINMRVFPSSTSRIVETVSSGTLVRLLSPVVPGDWVHIRLEKGKRGYVLGDFLVKI</sequence>
<dbReference type="InterPro" id="IPR003646">
    <property type="entry name" value="SH3-like_bac-type"/>
</dbReference>
<dbReference type="RefSeq" id="WP_187964382.1">
    <property type="nucleotide sequence ID" value="NZ_JACVDC010000007.1"/>
</dbReference>
<dbReference type="Gene3D" id="2.30.30.40">
    <property type="entry name" value="SH3 Domains"/>
    <property type="match status" value="1"/>
</dbReference>
<dbReference type="SMART" id="SM00287">
    <property type="entry name" value="SH3b"/>
    <property type="match status" value="1"/>
</dbReference>
<dbReference type="Pfam" id="PF07661">
    <property type="entry name" value="MORN_2"/>
    <property type="match status" value="3"/>
</dbReference>
<dbReference type="SUPFAM" id="SSF82185">
    <property type="entry name" value="Histone H3 K4-specific methyltransferase SET7/9 N-terminal domain"/>
    <property type="match status" value="1"/>
</dbReference>
<feature type="domain" description="SH3b" evidence="1">
    <location>
        <begin position="417"/>
        <end position="482"/>
    </location>
</feature>
<accession>A0A926JPS0</accession>
<comment type="caution">
    <text evidence="2">The sequence shown here is derived from an EMBL/GenBank/DDBJ whole genome shotgun (WGS) entry which is preliminary data.</text>
</comment>
<gene>
    <name evidence="2" type="ORF">IBL28_04575</name>
</gene>
<evidence type="ECO:0000313" key="3">
    <source>
        <dbReference type="Proteomes" id="UP000653730"/>
    </source>
</evidence>
<dbReference type="Gene3D" id="2.20.110.10">
    <property type="entry name" value="Histone H3 K4-specific methyltransferase SET7/9 N-terminal domain"/>
    <property type="match status" value="2"/>
</dbReference>
<dbReference type="AlphaFoldDB" id="A0A926JPS0"/>
<protein>
    <submittedName>
        <fullName evidence="2">SH3 domain-containing protein</fullName>
    </submittedName>
</protein>
<dbReference type="EMBL" id="JACVDC010000007">
    <property type="protein sequence ID" value="MBC9795230.1"/>
    <property type="molecule type" value="Genomic_DNA"/>
</dbReference>
<proteinExistence type="predicted"/>